<dbReference type="AlphaFoldDB" id="A0A0G4IDR6"/>
<proteinExistence type="predicted"/>
<evidence type="ECO:0000256" key="1">
    <source>
        <dbReference type="SAM" id="MobiDB-lite"/>
    </source>
</evidence>
<evidence type="ECO:0000256" key="2">
    <source>
        <dbReference type="SAM" id="SignalP"/>
    </source>
</evidence>
<dbReference type="InterPro" id="IPR014719">
    <property type="entry name" value="Ribosomal_bL12_C/ClpS-like"/>
</dbReference>
<dbReference type="SUPFAM" id="SSF54736">
    <property type="entry name" value="ClpS-like"/>
    <property type="match status" value="1"/>
</dbReference>
<dbReference type="Pfam" id="PF02617">
    <property type="entry name" value="ClpS"/>
    <property type="match status" value="1"/>
</dbReference>
<reference evidence="4" key="1">
    <citation type="submission" date="2014-11" db="EMBL/GenBank/DDBJ databases">
        <authorList>
            <person name="Otto D Thomas"/>
            <person name="Naeem Raeece"/>
        </authorList>
    </citation>
    <scope>NUCLEOTIDE SEQUENCE</scope>
</reference>
<dbReference type="PANTHER" id="PTHR33473:SF17">
    <property type="entry name" value="ATP-DEPENDENT CLP PROTEASE ADAPTER PROTEIN CLPS1, CHLOROPLASTIC"/>
    <property type="match status" value="1"/>
</dbReference>
<sequence length="202" mass="22234">MIWLALSWCLCSFLVHHGAAFSPIKVQRLRHRLPSRRDPNPRLQTGGGLLETAETGGVLSTTTGFFTCLMAEGGEARQKVVRKIKKSMKKKKVKQADVTDEEKEKRKKLANAWKVVLHNDDIHTFKYVIDSIVECVPIVTPPAAHQITVSAHNGGFSTVCTSWRPKAEEFCLELQKKGLTVSVSPNKPEGKDGGGDSGGKKD</sequence>
<dbReference type="InterPro" id="IPR003769">
    <property type="entry name" value="ClpS_core"/>
</dbReference>
<dbReference type="InterPro" id="IPR022935">
    <property type="entry name" value="ClpS"/>
</dbReference>
<feature type="domain" description="Adaptor protein ClpS core" evidence="3">
    <location>
        <begin position="111"/>
        <end position="180"/>
    </location>
</feature>
<dbReference type="EMBL" id="CDMZ01005865">
    <property type="protein sequence ID" value="CEM55326.1"/>
    <property type="molecule type" value="Genomic_DNA"/>
</dbReference>
<feature type="compositionally biased region" description="Basic and acidic residues" evidence="1">
    <location>
        <begin position="188"/>
        <end position="202"/>
    </location>
</feature>
<name>A0A0G4IDR6_9ALVE</name>
<accession>A0A0G4IDR6</accession>
<dbReference type="VEuPathDB" id="CryptoDB:Cvel_2349"/>
<feature type="signal peptide" evidence="2">
    <location>
        <begin position="1"/>
        <end position="20"/>
    </location>
</feature>
<keyword evidence="2" id="KW-0732">Signal</keyword>
<evidence type="ECO:0000313" key="4">
    <source>
        <dbReference type="EMBL" id="CEM55326.1"/>
    </source>
</evidence>
<feature type="region of interest" description="Disordered" evidence="1">
    <location>
        <begin position="182"/>
        <end position="202"/>
    </location>
</feature>
<dbReference type="Gene3D" id="3.30.1390.10">
    <property type="match status" value="1"/>
</dbReference>
<dbReference type="GO" id="GO:0006508">
    <property type="term" value="P:proteolysis"/>
    <property type="evidence" value="ECO:0007669"/>
    <property type="project" value="InterPro"/>
</dbReference>
<protein>
    <recommendedName>
        <fullName evidence="3">Adaptor protein ClpS core domain-containing protein</fullName>
    </recommendedName>
</protein>
<evidence type="ECO:0000259" key="3">
    <source>
        <dbReference type="Pfam" id="PF02617"/>
    </source>
</evidence>
<gene>
    <name evidence="4" type="ORF">Cvel_2349</name>
</gene>
<dbReference type="GO" id="GO:0030163">
    <property type="term" value="P:protein catabolic process"/>
    <property type="evidence" value="ECO:0007669"/>
    <property type="project" value="InterPro"/>
</dbReference>
<organism evidence="4">
    <name type="scientific">Chromera velia CCMP2878</name>
    <dbReference type="NCBI Taxonomy" id="1169474"/>
    <lineage>
        <taxon>Eukaryota</taxon>
        <taxon>Sar</taxon>
        <taxon>Alveolata</taxon>
        <taxon>Colpodellida</taxon>
        <taxon>Chromeraceae</taxon>
        <taxon>Chromera</taxon>
    </lineage>
</organism>
<feature type="chain" id="PRO_5005192663" description="Adaptor protein ClpS core domain-containing protein" evidence="2">
    <location>
        <begin position="21"/>
        <end position="202"/>
    </location>
</feature>
<dbReference type="PANTHER" id="PTHR33473">
    <property type="entry name" value="ATP-DEPENDENT CLP PROTEASE ADAPTER PROTEIN CLPS1, CHLOROPLASTIC"/>
    <property type="match status" value="1"/>
</dbReference>